<protein>
    <submittedName>
        <fullName evidence="1">Uncharacterized protein</fullName>
    </submittedName>
</protein>
<sequence length="323" mass="35295">MDRRVVLEGKPSTGKCARALWLHTTSELEGVKEQEHRSGQEWAHPASEVRVETDLYLFLPPEGVRAQEFLGGPKHPGIVPGETNGGNDIMERPARDSGVAHPPPEVLHLPITQPGVGSQIQPLLLQGAKRVQQACGDVAQLVFLQTQVFELSEPLKKVPGEFAEFILREEQIGDAAVIRQPLGGGFFDHIILQHQVAKRGVVEDICRQVRQPVPCEIQRLEVRKAPEEMSRKALQVVAVQVEPLQQGRGVQLLLGEGGDVRELDGQQGGARRETLGGVLGQRDLVADHLGSFAVAFAKWRAGQSAMAKICQREKSKGTPGLHD</sequence>
<evidence type="ECO:0000313" key="1">
    <source>
        <dbReference type="EMBL" id="TNN49273.1"/>
    </source>
</evidence>
<dbReference type="EMBL" id="SRLO01000662">
    <property type="protein sequence ID" value="TNN49273.1"/>
    <property type="molecule type" value="Genomic_DNA"/>
</dbReference>
<dbReference type="Proteomes" id="UP000314294">
    <property type="component" value="Unassembled WGS sequence"/>
</dbReference>
<proteinExistence type="predicted"/>
<organism evidence="1 2">
    <name type="scientific">Liparis tanakae</name>
    <name type="common">Tanaka's snailfish</name>
    <dbReference type="NCBI Taxonomy" id="230148"/>
    <lineage>
        <taxon>Eukaryota</taxon>
        <taxon>Metazoa</taxon>
        <taxon>Chordata</taxon>
        <taxon>Craniata</taxon>
        <taxon>Vertebrata</taxon>
        <taxon>Euteleostomi</taxon>
        <taxon>Actinopterygii</taxon>
        <taxon>Neopterygii</taxon>
        <taxon>Teleostei</taxon>
        <taxon>Neoteleostei</taxon>
        <taxon>Acanthomorphata</taxon>
        <taxon>Eupercaria</taxon>
        <taxon>Perciformes</taxon>
        <taxon>Cottioidei</taxon>
        <taxon>Cottales</taxon>
        <taxon>Liparidae</taxon>
        <taxon>Liparis</taxon>
    </lineage>
</organism>
<reference evidence="1 2" key="1">
    <citation type="submission" date="2019-03" db="EMBL/GenBank/DDBJ databases">
        <title>First draft genome of Liparis tanakae, snailfish: a comprehensive survey of snailfish specific genes.</title>
        <authorList>
            <person name="Kim W."/>
            <person name="Song I."/>
            <person name="Jeong J.-H."/>
            <person name="Kim D."/>
            <person name="Kim S."/>
            <person name="Ryu S."/>
            <person name="Song J.Y."/>
            <person name="Lee S.K."/>
        </authorList>
    </citation>
    <scope>NUCLEOTIDE SEQUENCE [LARGE SCALE GENOMIC DNA]</scope>
    <source>
        <tissue evidence="1">Muscle</tissue>
    </source>
</reference>
<keyword evidence="2" id="KW-1185">Reference proteome</keyword>
<name>A0A4Z2G8H7_9TELE</name>
<evidence type="ECO:0000313" key="2">
    <source>
        <dbReference type="Proteomes" id="UP000314294"/>
    </source>
</evidence>
<dbReference type="AlphaFoldDB" id="A0A4Z2G8H7"/>
<gene>
    <name evidence="1" type="ORF">EYF80_040510</name>
</gene>
<comment type="caution">
    <text evidence="1">The sequence shown here is derived from an EMBL/GenBank/DDBJ whole genome shotgun (WGS) entry which is preliminary data.</text>
</comment>
<accession>A0A4Z2G8H7</accession>